<organism evidence="1 2">
    <name type="scientific">Candidatus Shapirobacteria bacterium GW2011_GWE1_38_10</name>
    <dbReference type="NCBI Taxonomy" id="1618488"/>
    <lineage>
        <taxon>Bacteria</taxon>
        <taxon>Candidatus Shapironibacteriota</taxon>
    </lineage>
</organism>
<evidence type="ECO:0000313" key="1">
    <source>
        <dbReference type="EMBL" id="KKQ49431.1"/>
    </source>
</evidence>
<evidence type="ECO:0000313" key="2">
    <source>
        <dbReference type="Proteomes" id="UP000034231"/>
    </source>
</evidence>
<proteinExistence type="predicted"/>
<dbReference type="Gene3D" id="2.40.300.10">
    <property type="entry name" value="Head decoration protein D"/>
    <property type="match status" value="1"/>
</dbReference>
<reference evidence="1 2" key="1">
    <citation type="journal article" date="2015" name="Nature">
        <title>rRNA introns, odd ribosomes, and small enigmatic genomes across a large radiation of phyla.</title>
        <authorList>
            <person name="Brown C.T."/>
            <person name="Hug L.A."/>
            <person name="Thomas B.C."/>
            <person name="Sharon I."/>
            <person name="Castelle C.J."/>
            <person name="Singh A."/>
            <person name="Wilkins M.J."/>
            <person name="Williams K.H."/>
            <person name="Banfield J.F."/>
        </authorList>
    </citation>
    <scope>NUCLEOTIDE SEQUENCE [LARGE SCALE GENOMIC DNA]</scope>
</reference>
<sequence>MGLGATSANYILNVVGNGYVSTSLTVGTSLSVLGNTTLAANLSVGGSFLSVGTSNLVTNLNADLLDGKHSTSYLQVGGTGFFNTATNGLQMIGATAVGLGGTLTQLTKIDQNNFNFSFFGSGNVGIGTTSPGSKLHVVQSGTGRGDGIILSASGNNWYQFVDQSDAFNIFYNSGQKLTINGTGIGIGITNPTYKLHVVGDAYITTSLTVGTSLSVLGNLTVGGTSYTGDLNINKPNSVGGSYVAAFVGTGTTGFLGYVDTTNWDKSTSDDYAYWVAKVGNTVSNISTGNTLTFTAGTGIGMTFAGNNITINSVGGIGTTYAAGIGLTLSDTNVFALNLGYTNAWLAPQYFTNGIGVTGNSTFQNNLTIGGTFISVGSTNLVTNLNANYLGGISSTGFLQIGQTGSLPYVNDATDTTLTRSGTGPYTLALNLGSTNAWTAQQNFIDIGVTGYANFQDDIIVGGAIISVGQTNLVTNLNANYLSGYAYNNLPYFNTASNGLSAINTNTVGLGGTLTQNTIINNSNYNLSFLGLNSEQSLYVSSMGYVGIGTTDPNHNFEVNGSAYFSNSIEVGSSVLVTNLNADMLDGFHSWDFITNITAGVGITIIGAGNTRVIAFDGSQIGNMTFGSGSSFTWTFDSGATTSLINFDNGFIGIGTTSAPRTTLEVNGTVAAQKFVDLTGYEQYFMDLANSDYNSSSLSLDRRGSIKWNATYNSGWKTIDNGVASKIENRANGLLFATSIGTTTAGSTITDWNQSLFIGNSGHVGIGNTNPQSVLELSNSTSTFTSLAGDITFNAGSGNISLNGGKLSNLSAVQTSSGTSLNPSFSFSSDTTTGMFSAGIGTLNLGTGGTTRLTIGNSGFVGIGTASPLGPFQIAIGDTQALFVNSAGLIGIGTTSPGGILHLSSTGDVLSIIAADTDNSGEEDNPRLELRQDDNTVIGGLGFVGSAGQIYTGSLANSMYLVNDFASALQFGTNNTANVTILSDGNVGIGTTSPISTLHVNETSTLGTSIGDTSVLTRLQQSNGNANYLDITQRRHTAGADWAGTNVRIQRTIDTTKMGFIDFGVNGSSSNYGLGLGVNASTFLTIAANGSVGIGTTSPSGLLHVEGSSTSGLVFIKNLQTGYTAAALTIQNMSTSIGITGGEFVRFLNSSGTKVGRIRTNVLASSVAYSLSGTADFAEYVIASEPTEAGDLIAFSDNKYIKASSDNSLAGIHSFDPSFVGNENIADQPNALPLALSGIVKLKVSSINGPINPGDSLTASSIKGIASKAISAGYIAAKAIDSYNSSDPNQVGLINVIVNLGWYDPDVFITENGQVAVNYNVSPEVLASLGYSDTKNEIETASYSLTDSTDKIITKIGLFAQISAAKINTGLLSAKNIIVDNLAAKKIASETIIPGNIPATTAEISDLTANQITANEASFSSIYADQIINPEGNISDVFAAKITALRDEIKTIIAENQATPSALLADSTTWDTSVSTDSADLTLDNLTLSNDLIIGAQLTVQGLSKFTSANVSDIFTVGQIALQDNILETTSENLYIQPSGLGTIHFLNDRLVLSSDGNVTINGNLNINGSLIANLLKADNIETKNLTAEKINIATSSAIIADSSLASLATSSAQLSTNATVGTITLAAGQTEITIQNNQLTSTSMVYLTPTSSTQNQVPYLKSKDQDTFTIAIDQALNDNVNINWWLIN</sequence>
<name>A0A0G0L9T0_9BACT</name>
<protein>
    <submittedName>
        <fullName evidence="1">Cell wall surface anchor family protein</fullName>
    </submittedName>
</protein>
<dbReference type="PATRIC" id="fig|1618488.3.peg.787"/>
<dbReference type="Proteomes" id="UP000034231">
    <property type="component" value="Unassembled WGS sequence"/>
</dbReference>
<comment type="caution">
    <text evidence="1">The sequence shown here is derived from an EMBL/GenBank/DDBJ whole genome shotgun (WGS) entry which is preliminary data.</text>
</comment>
<accession>A0A0G0L9T0</accession>
<gene>
    <name evidence="1" type="ORF">US68_C0015G0002</name>
</gene>
<dbReference type="EMBL" id="LBTX01000015">
    <property type="protein sequence ID" value="KKQ49431.1"/>
    <property type="molecule type" value="Genomic_DNA"/>
</dbReference>